<dbReference type="GO" id="GO:0003735">
    <property type="term" value="F:structural constituent of ribosome"/>
    <property type="evidence" value="ECO:0007669"/>
    <property type="project" value="InterPro"/>
</dbReference>
<accession>A0A8H3FU48</accession>
<dbReference type="GO" id="GO:0032543">
    <property type="term" value="P:mitochondrial translation"/>
    <property type="evidence" value="ECO:0007669"/>
    <property type="project" value="TreeGrafter"/>
</dbReference>
<feature type="region of interest" description="Disordered" evidence="4">
    <location>
        <begin position="92"/>
        <end position="119"/>
    </location>
</feature>
<dbReference type="Proteomes" id="UP000664169">
    <property type="component" value="Unassembled WGS sequence"/>
</dbReference>
<dbReference type="EMBL" id="CAJPDQ010000036">
    <property type="protein sequence ID" value="CAF9930739.1"/>
    <property type="molecule type" value="Genomic_DNA"/>
</dbReference>
<dbReference type="InterPro" id="IPR012340">
    <property type="entry name" value="NA-bd_OB-fold"/>
</dbReference>
<evidence type="ECO:0000256" key="4">
    <source>
        <dbReference type="SAM" id="MobiDB-lite"/>
    </source>
</evidence>
<keyword evidence="6" id="KW-1185">Reference proteome</keyword>
<evidence type="ECO:0000313" key="6">
    <source>
        <dbReference type="Proteomes" id="UP000664169"/>
    </source>
</evidence>
<evidence type="ECO:0000256" key="3">
    <source>
        <dbReference type="ARBA" id="ARBA00023274"/>
    </source>
</evidence>
<dbReference type="OrthoDB" id="274752at2759"/>
<dbReference type="Pfam" id="PF00366">
    <property type="entry name" value="Ribosomal_S17"/>
    <property type="match status" value="1"/>
</dbReference>
<name>A0A8H3FU48_9LECA</name>
<evidence type="ECO:0008006" key="7">
    <source>
        <dbReference type="Google" id="ProtNLM"/>
    </source>
</evidence>
<comment type="similarity">
    <text evidence="1">Belongs to the universal ribosomal protein uS17 family.</text>
</comment>
<dbReference type="CDD" id="cd00364">
    <property type="entry name" value="Ribosomal_uS17"/>
    <property type="match status" value="1"/>
</dbReference>
<evidence type="ECO:0000256" key="1">
    <source>
        <dbReference type="ARBA" id="ARBA00010254"/>
    </source>
</evidence>
<evidence type="ECO:0000256" key="2">
    <source>
        <dbReference type="ARBA" id="ARBA00022980"/>
    </source>
</evidence>
<keyword evidence="3" id="KW-0687">Ribonucleoprotein</keyword>
<reference evidence="5" key="1">
    <citation type="submission" date="2021-03" db="EMBL/GenBank/DDBJ databases">
        <authorList>
            <person name="Tagirdzhanova G."/>
        </authorList>
    </citation>
    <scope>NUCLEOTIDE SEQUENCE</scope>
</reference>
<keyword evidence="2" id="KW-0689">Ribosomal protein</keyword>
<dbReference type="GO" id="GO:0005763">
    <property type="term" value="C:mitochondrial small ribosomal subunit"/>
    <property type="evidence" value="ECO:0007669"/>
    <property type="project" value="InterPro"/>
</dbReference>
<dbReference type="PANTHER" id="PTHR24088:SF0">
    <property type="entry name" value="SMALL RIBOSOMAL SUBUNIT PROTEIN US17M"/>
    <property type="match status" value="1"/>
</dbReference>
<dbReference type="InterPro" id="IPR000266">
    <property type="entry name" value="Ribosomal_uS17"/>
</dbReference>
<protein>
    <recommendedName>
        <fullName evidence="7">Ribosomal protein S17</fullName>
    </recommendedName>
</protein>
<dbReference type="AlphaFoldDB" id="A0A8H3FU48"/>
<organism evidence="5 6">
    <name type="scientific">Gomphillus americanus</name>
    <dbReference type="NCBI Taxonomy" id="1940652"/>
    <lineage>
        <taxon>Eukaryota</taxon>
        <taxon>Fungi</taxon>
        <taxon>Dikarya</taxon>
        <taxon>Ascomycota</taxon>
        <taxon>Pezizomycotina</taxon>
        <taxon>Lecanoromycetes</taxon>
        <taxon>OSLEUM clade</taxon>
        <taxon>Ostropomycetidae</taxon>
        <taxon>Ostropales</taxon>
        <taxon>Graphidaceae</taxon>
        <taxon>Gomphilloideae</taxon>
        <taxon>Gomphillus</taxon>
    </lineage>
</organism>
<dbReference type="Gene3D" id="2.40.50.140">
    <property type="entry name" value="Nucleic acid-binding proteins"/>
    <property type="match status" value="1"/>
</dbReference>
<proteinExistence type="inferred from homology"/>
<dbReference type="PANTHER" id="PTHR24088">
    <property type="entry name" value="28S RIBOSOMAL PROTEIN S17, MITOCHONDRIAL"/>
    <property type="match status" value="1"/>
</dbReference>
<sequence>MVLKRVPKFVGVCVRAGTMDKAIKVRTAKMKLDPYLQKQFKIWPTYIVHDPYNSCRTGDVVKFQQFPCGSQSKRIRHAVTEILAAFGPRLEDRPPVMSKEEQERRLQEVEERQKARKEKREVAKRQIAIDRIALRLHNRQLAEAQKIGGPGSNI</sequence>
<comment type="caution">
    <text evidence="5">The sequence shown here is derived from an EMBL/GenBank/DDBJ whole genome shotgun (WGS) entry which is preliminary data.</text>
</comment>
<gene>
    <name evidence="5" type="ORF">GOMPHAMPRED_005720</name>
</gene>
<dbReference type="SUPFAM" id="SSF50249">
    <property type="entry name" value="Nucleic acid-binding proteins"/>
    <property type="match status" value="1"/>
</dbReference>
<evidence type="ECO:0000313" key="5">
    <source>
        <dbReference type="EMBL" id="CAF9930739.1"/>
    </source>
</evidence>
<dbReference type="InterPro" id="IPR039193">
    <property type="entry name" value="Ribosomal_uS17m_metazoa"/>
</dbReference>